<name>A0A0F9TGQ1_9ZZZZ</name>
<proteinExistence type="predicted"/>
<organism evidence="1">
    <name type="scientific">marine sediment metagenome</name>
    <dbReference type="NCBI Taxonomy" id="412755"/>
    <lineage>
        <taxon>unclassified sequences</taxon>
        <taxon>metagenomes</taxon>
        <taxon>ecological metagenomes</taxon>
    </lineage>
</organism>
<gene>
    <name evidence="1" type="ORF">LCGC14_0394220</name>
</gene>
<reference evidence="1" key="1">
    <citation type="journal article" date="2015" name="Nature">
        <title>Complex archaea that bridge the gap between prokaryotes and eukaryotes.</title>
        <authorList>
            <person name="Spang A."/>
            <person name="Saw J.H."/>
            <person name="Jorgensen S.L."/>
            <person name="Zaremba-Niedzwiedzka K."/>
            <person name="Martijn J."/>
            <person name="Lind A.E."/>
            <person name="van Eijk R."/>
            <person name="Schleper C."/>
            <person name="Guy L."/>
            <person name="Ettema T.J."/>
        </authorList>
    </citation>
    <scope>NUCLEOTIDE SEQUENCE</scope>
</reference>
<dbReference type="AlphaFoldDB" id="A0A0F9TGQ1"/>
<comment type="caution">
    <text evidence="1">The sequence shown here is derived from an EMBL/GenBank/DDBJ whole genome shotgun (WGS) entry which is preliminary data.</text>
</comment>
<dbReference type="EMBL" id="LAZR01000332">
    <property type="protein sequence ID" value="KKN74082.1"/>
    <property type="molecule type" value="Genomic_DNA"/>
</dbReference>
<evidence type="ECO:0000313" key="1">
    <source>
        <dbReference type="EMBL" id="KKN74082.1"/>
    </source>
</evidence>
<protein>
    <submittedName>
        <fullName evidence="1">Uncharacterized protein</fullName>
    </submittedName>
</protein>
<sequence>MSVQRYKDYIERWENPPFYGIDYADQVRGEAEYIRSDGCSGVLDIHVDVCYEHDIHYATHRCFYLGDELTQEDADRYLKWGIQYHSCLGRQSPMALWRYWALSKKKGLGLGRQSWETGPERLKRRLAEPHRKFDEEHIEARKMMGA</sequence>
<accession>A0A0F9TGQ1</accession>